<name>A0A4P9CEV9_EUBML</name>
<dbReference type="Proteomes" id="UP000218387">
    <property type="component" value="Chromosome"/>
</dbReference>
<keyword evidence="2" id="KW-1185">Reference proteome</keyword>
<accession>A0A4P9CEV9</accession>
<reference evidence="1 2" key="1">
    <citation type="submission" date="2018-05" db="EMBL/GenBank/DDBJ databases">
        <title>Genome comparison of Eubacterium sp.</title>
        <authorList>
            <person name="Feng Y."/>
            <person name="Sanchez-Andrea I."/>
            <person name="Stams A.J.M."/>
            <person name="De Vos W.M."/>
        </authorList>
    </citation>
    <scope>NUCLEOTIDE SEQUENCE [LARGE SCALE GENOMIC DNA]</scope>
    <source>
        <strain evidence="1 2">YI</strain>
    </source>
</reference>
<dbReference type="AlphaFoldDB" id="A0A4P9CEV9"/>
<sequence length="177" mass="20458">MQPQEKAVYQDMLQCIFARYLEDYSENTYSELLKKYTDLSVIETGEVREASYETVLRLLKQRTRRYTGLGCRAEGDAREENILYPAAFETQGADPEIARETDYGTAWDGFDNMLLELPEEKQVECKMALNSLESIVHDPSMTKPQKQLLSSILLDWIAREPEDVGILFVPMLLQIYE</sequence>
<protein>
    <submittedName>
        <fullName evidence="1">Uncharacterized protein</fullName>
    </submittedName>
</protein>
<organism evidence="1 2">
    <name type="scientific">Eubacterium maltosivorans</name>
    <dbReference type="NCBI Taxonomy" id="2041044"/>
    <lineage>
        <taxon>Bacteria</taxon>
        <taxon>Bacillati</taxon>
        <taxon>Bacillota</taxon>
        <taxon>Clostridia</taxon>
        <taxon>Eubacteriales</taxon>
        <taxon>Eubacteriaceae</taxon>
        <taxon>Eubacterium</taxon>
    </lineage>
</organism>
<evidence type="ECO:0000313" key="1">
    <source>
        <dbReference type="EMBL" id="QCT73282.1"/>
    </source>
</evidence>
<dbReference type="KEGG" id="emt:CPZ25_018835"/>
<evidence type="ECO:0000313" key="2">
    <source>
        <dbReference type="Proteomes" id="UP000218387"/>
    </source>
</evidence>
<dbReference type="RefSeq" id="WP_096918939.1">
    <property type="nucleotide sequence ID" value="NZ_CP029487.1"/>
</dbReference>
<proteinExistence type="predicted"/>
<gene>
    <name evidence="1" type="ORF">CPZ25_018835</name>
</gene>
<dbReference type="EMBL" id="CP029487">
    <property type="protein sequence ID" value="QCT73282.1"/>
    <property type="molecule type" value="Genomic_DNA"/>
</dbReference>